<protein>
    <recommendedName>
        <fullName evidence="1">DUF2529 domain-containing protein</fullName>
    </recommendedName>
</protein>
<proteinExistence type="predicted"/>
<organism evidence="2 3">
    <name type="scientific">Metabacillus niabensis</name>
    <dbReference type="NCBI Taxonomy" id="324854"/>
    <lineage>
        <taxon>Bacteria</taxon>
        <taxon>Bacillati</taxon>
        <taxon>Bacillota</taxon>
        <taxon>Bacilli</taxon>
        <taxon>Bacillales</taxon>
        <taxon>Bacillaceae</taxon>
        <taxon>Metabacillus</taxon>
    </lineage>
</organism>
<keyword evidence="3" id="KW-1185">Reference proteome</keyword>
<evidence type="ECO:0000259" key="1">
    <source>
        <dbReference type="Pfam" id="PF10740"/>
    </source>
</evidence>
<evidence type="ECO:0000313" key="3">
    <source>
        <dbReference type="Proteomes" id="UP001232245"/>
    </source>
</evidence>
<evidence type="ECO:0000313" key="2">
    <source>
        <dbReference type="EMBL" id="MDQ0226718.1"/>
    </source>
</evidence>
<dbReference type="Gene3D" id="3.40.50.10490">
    <property type="entry name" value="Glucose-6-phosphate isomerase like protein, domain 1"/>
    <property type="match status" value="1"/>
</dbReference>
<dbReference type="RefSeq" id="WP_174879491.1">
    <property type="nucleotide sequence ID" value="NZ_CADEPK010000029.1"/>
</dbReference>
<dbReference type="EMBL" id="JAUSTZ010000006">
    <property type="protein sequence ID" value="MDQ0226718.1"/>
    <property type="molecule type" value="Genomic_DNA"/>
</dbReference>
<dbReference type="InterPro" id="IPR019676">
    <property type="entry name" value="DUF2529"/>
</dbReference>
<feature type="domain" description="DUF2529" evidence="1">
    <location>
        <begin position="1"/>
        <end position="173"/>
    </location>
</feature>
<name>A0ABT9Z381_9BACI</name>
<reference evidence="2 3" key="1">
    <citation type="submission" date="2023-07" db="EMBL/GenBank/DDBJ databases">
        <title>Genomic Encyclopedia of Type Strains, Phase IV (KMG-IV): sequencing the most valuable type-strain genomes for metagenomic binning, comparative biology and taxonomic classification.</title>
        <authorList>
            <person name="Goeker M."/>
        </authorList>
    </citation>
    <scope>NUCLEOTIDE SEQUENCE [LARGE SCALE GENOMIC DNA]</scope>
    <source>
        <strain evidence="2 3">DSM 17723</strain>
    </source>
</reference>
<sequence length="180" mass="20063">MMKVFTTQLTGHFNRIVDQETLDIEDSSRLLAQALVGEGNLYLYGHKELHGIVLEAISSNEPLLRAKPLLEHDGQITEVSSADRVLLFTHFSTDEEAIQIAKSLAEKGIQTVGVSAIAKDAPKGLESITDFHIDSKLRQPLIPGDDGNRYGFPALMTSLYVYYAIHFTIQEILSEYDEEL</sequence>
<accession>A0ABT9Z381</accession>
<gene>
    <name evidence="2" type="ORF">J2S02_003063</name>
</gene>
<comment type="caution">
    <text evidence="2">The sequence shown here is derived from an EMBL/GenBank/DDBJ whole genome shotgun (WGS) entry which is preliminary data.</text>
</comment>
<dbReference type="Pfam" id="PF10740">
    <property type="entry name" value="DUF2529"/>
    <property type="match status" value="1"/>
</dbReference>
<dbReference type="Proteomes" id="UP001232245">
    <property type="component" value="Unassembled WGS sequence"/>
</dbReference>